<evidence type="ECO:0000313" key="2">
    <source>
        <dbReference type="EMBL" id="BDT97346.1"/>
    </source>
</evidence>
<evidence type="ECO:0000313" key="3">
    <source>
        <dbReference type="Proteomes" id="UP001317870"/>
    </source>
</evidence>
<gene>
    <name evidence="2" type="ORF">IFM12276_03750</name>
</gene>
<reference evidence="2 3" key="1">
    <citation type="submission" date="2022-11" db="EMBL/GenBank/DDBJ databases">
        <title>Genome Sequencing of Nocardia sp. ON39_IFM12276 and assembly.</title>
        <authorList>
            <person name="Shimojima M."/>
            <person name="Toyokawa M."/>
            <person name="Uesaka K."/>
        </authorList>
    </citation>
    <scope>NUCLEOTIDE SEQUENCE [LARGE SCALE GENOMIC DNA]</scope>
    <source>
        <strain evidence="2 3">IFM 12276</strain>
    </source>
</reference>
<feature type="compositionally biased region" description="Basic and acidic residues" evidence="1">
    <location>
        <begin position="196"/>
        <end position="225"/>
    </location>
</feature>
<feature type="region of interest" description="Disordered" evidence="1">
    <location>
        <begin position="176"/>
        <end position="241"/>
    </location>
</feature>
<name>A0ABM8CQZ9_9NOCA</name>
<accession>A0ABM8CQZ9</accession>
<keyword evidence="3" id="KW-1185">Reference proteome</keyword>
<sequence length="295" mass="31294">MSGMRSVSSPETGSLRLGSMTVEDVARDLYGLAPTEFVAARTDRAAAAKQAGHKQLAAAIGKLRKPTLTAWAANLLSRAAPDDVDALLRLGAALAAAQRKLSAEQLRDLTAQRQQLVNALAKKAGALAAEQGHPVGESVVRELGQTLTAALADAEVADRLRAGTLVTAASYEGFGPSGPNLLAVPEPAARRGRAASRQEPDDSARRELAEAREALETARAEEDSARAALAEATGELSSAEERVAALRDELAHAEQQRQFRKSAERSAKDELQAARRQVERAERRVAKAGQRVEDD</sequence>
<feature type="region of interest" description="Disordered" evidence="1">
    <location>
        <begin position="254"/>
        <end position="295"/>
    </location>
</feature>
<organism evidence="2 3">
    <name type="scientific">Nocardia sputorum</name>
    <dbReference type="NCBI Taxonomy" id="2984338"/>
    <lineage>
        <taxon>Bacteria</taxon>
        <taxon>Bacillati</taxon>
        <taxon>Actinomycetota</taxon>
        <taxon>Actinomycetes</taxon>
        <taxon>Mycobacteriales</taxon>
        <taxon>Nocardiaceae</taxon>
        <taxon>Nocardia</taxon>
    </lineage>
</organism>
<evidence type="ECO:0008006" key="4">
    <source>
        <dbReference type="Google" id="ProtNLM"/>
    </source>
</evidence>
<protein>
    <recommendedName>
        <fullName evidence="4">Transposase</fullName>
    </recommendedName>
</protein>
<proteinExistence type="predicted"/>
<dbReference type="EMBL" id="AP026978">
    <property type="protein sequence ID" value="BDT97346.1"/>
    <property type="molecule type" value="Genomic_DNA"/>
</dbReference>
<dbReference type="Proteomes" id="UP001317870">
    <property type="component" value="Chromosome"/>
</dbReference>
<evidence type="ECO:0000256" key="1">
    <source>
        <dbReference type="SAM" id="MobiDB-lite"/>
    </source>
</evidence>
<dbReference type="Gene3D" id="1.10.287.620">
    <property type="entry name" value="Helix Hairpins"/>
    <property type="match status" value="1"/>
</dbReference>